<dbReference type="InterPro" id="IPR039424">
    <property type="entry name" value="SBP_5"/>
</dbReference>
<evidence type="ECO:0000256" key="1">
    <source>
        <dbReference type="ARBA" id="ARBA00005695"/>
    </source>
</evidence>
<dbReference type="Gene3D" id="3.90.76.10">
    <property type="entry name" value="Dipeptide-binding Protein, Domain 1"/>
    <property type="match status" value="1"/>
</dbReference>
<proteinExistence type="inferred from homology"/>
<dbReference type="GO" id="GO:0030288">
    <property type="term" value="C:outer membrane-bounded periplasmic space"/>
    <property type="evidence" value="ECO:0007669"/>
    <property type="project" value="UniProtKB-ARBA"/>
</dbReference>
<dbReference type="InterPro" id="IPR030678">
    <property type="entry name" value="Peptide/Ni-bd"/>
</dbReference>
<dbReference type="GO" id="GO:0043190">
    <property type="term" value="C:ATP-binding cassette (ABC) transporter complex"/>
    <property type="evidence" value="ECO:0007669"/>
    <property type="project" value="InterPro"/>
</dbReference>
<dbReference type="RefSeq" id="WP_090550222.1">
    <property type="nucleotide sequence ID" value="NZ_FNSR01000002.1"/>
</dbReference>
<dbReference type="GO" id="GO:1904680">
    <property type="term" value="F:peptide transmembrane transporter activity"/>
    <property type="evidence" value="ECO:0007669"/>
    <property type="project" value="TreeGrafter"/>
</dbReference>
<dbReference type="InterPro" id="IPR000914">
    <property type="entry name" value="SBP_5_dom"/>
</dbReference>
<feature type="chain" id="PRO_5030029278" evidence="3">
    <location>
        <begin position="23"/>
        <end position="505"/>
    </location>
</feature>
<dbReference type="Proteomes" id="UP000199120">
    <property type="component" value="Unassembled WGS sequence"/>
</dbReference>
<evidence type="ECO:0000256" key="3">
    <source>
        <dbReference type="SAM" id="SignalP"/>
    </source>
</evidence>
<evidence type="ECO:0000313" key="6">
    <source>
        <dbReference type="Proteomes" id="UP000199120"/>
    </source>
</evidence>
<evidence type="ECO:0000313" key="5">
    <source>
        <dbReference type="EMBL" id="SEL77043.1"/>
    </source>
</evidence>
<dbReference type="EMBL" id="FOAJ01000013">
    <property type="protein sequence ID" value="SEL77043.1"/>
    <property type="molecule type" value="Genomic_DNA"/>
</dbReference>
<dbReference type="Pfam" id="PF00496">
    <property type="entry name" value="SBP_bac_5"/>
    <property type="match status" value="1"/>
</dbReference>
<reference evidence="6" key="1">
    <citation type="submission" date="2016-10" db="EMBL/GenBank/DDBJ databases">
        <authorList>
            <person name="Varghese N."/>
            <person name="Submissions S."/>
        </authorList>
    </citation>
    <scope>NUCLEOTIDE SEQUENCE [LARGE SCALE GENOMIC DNA]</scope>
    <source>
        <strain evidence="6">LMG 26416</strain>
    </source>
</reference>
<dbReference type="PROSITE" id="PS51257">
    <property type="entry name" value="PROKAR_LIPOPROTEIN"/>
    <property type="match status" value="1"/>
</dbReference>
<feature type="domain" description="Solute-binding protein family 5" evidence="4">
    <location>
        <begin position="68"/>
        <end position="424"/>
    </location>
</feature>
<protein>
    <submittedName>
        <fullName evidence="5">Peptide/nickel transport system substrate-binding protein</fullName>
    </submittedName>
</protein>
<sequence length="505" mass="55689">MRKLSSLLLATLLACVAGHAAAQGVLRIGLVEDPDTLDPTLNRLATGRQPMTALCDKLFDVKADDLSLVPQLATGYEVAKDGKSVTIRLRPGVKFQDGETFDANALAYNVKRHMTLPGSLRRTELSMVDHVDVVDPSSVRFVLNAPQANLLLYSLAERAGMMVAPDAAQKLGDRFGSQPVCAGEYRFVERVPQGRIVVEKFAGYWDAAHTAGDPDRIEYLPIGDSTVRLSSLRSGQIQIAERLTPTDLPQLANDPRVKVVSAPDLGYHYIRYNSGNGPRAAIFHDVRVRHAVDLAIDRRVLVKALFNDQYQPGNQFVGPTSRYYDPAHPVPARDVAASRQLLQQAGVAHLTFTLLVPPERERQEAAQMVQAMLAEAGITMKIETQDDAVMLQNARRGNFDAIFNFWSGRPHPDGNVYAQYSCNGPTNDSKFCDPAIDKLMVAAREATTDDERQRLYREVNGMLAQAYPSSVLWHRRTFTGVSAKLTGFVPHPDSTIRVKGLHLQP</sequence>
<dbReference type="OrthoDB" id="9801799at2"/>
<evidence type="ECO:0000256" key="2">
    <source>
        <dbReference type="ARBA" id="ARBA00022729"/>
    </source>
</evidence>
<dbReference type="Gene3D" id="3.40.190.10">
    <property type="entry name" value="Periplasmic binding protein-like II"/>
    <property type="match status" value="1"/>
</dbReference>
<dbReference type="AlphaFoldDB" id="A0A1H7SWS5"/>
<dbReference type="PANTHER" id="PTHR30290:SF38">
    <property type="entry name" value="D,D-DIPEPTIDE-BINDING PERIPLASMIC PROTEIN DDPA-RELATED"/>
    <property type="match status" value="1"/>
</dbReference>
<dbReference type="STRING" id="416943.SAMN05445871_5035"/>
<organism evidence="5 6">
    <name type="scientific">Paraburkholderia caballeronis</name>
    <dbReference type="NCBI Taxonomy" id="416943"/>
    <lineage>
        <taxon>Bacteria</taxon>
        <taxon>Pseudomonadati</taxon>
        <taxon>Pseudomonadota</taxon>
        <taxon>Betaproteobacteria</taxon>
        <taxon>Burkholderiales</taxon>
        <taxon>Burkholderiaceae</taxon>
        <taxon>Paraburkholderia</taxon>
    </lineage>
</organism>
<accession>A0A1H7SWS5</accession>
<dbReference type="PANTHER" id="PTHR30290">
    <property type="entry name" value="PERIPLASMIC BINDING COMPONENT OF ABC TRANSPORTER"/>
    <property type="match status" value="1"/>
</dbReference>
<evidence type="ECO:0000259" key="4">
    <source>
        <dbReference type="Pfam" id="PF00496"/>
    </source>
</evidence>
<keyword evidence="6" id="KW-1185">Reference proteome</keyword>
<dbReference type="Gene3D" id="3.10.105.10">
    <property type="entry name" value="Dipeptide-binding Protein, Domain 3"/>
    <property type="match status" value="1"/>
</dbReference>
<keyword evidence="2 3" id="KW-0732">Signal</keyword>
<dbReference type="SUPFAM" id="SSF53850">
    <property type="entry name" value="Periplasmic binding protein-like II"/>
    <property type="match status" value="1"/>
</dbReference>
<dbReference type="GO" id="GO:0015833">
    <property type="term" value="P:peptide transport"/>
    <property type="evidence" value="ECO:0007669"/>
    <property type="project" value="TreeGrafter"/>
</dbReference>
<feature type="signal peptide" evidence="3">
    <location>
        <begin position="1"/>
        <end position="22"/>
    </location>
</feature>
<name>A0A1H7SWS5_9BURK</name>
<comment type="similarity">
    <text evidence="1">Belongs to the bacterial solute-binding protein 5 family.</text>
</comment>
<dbReference type="PIRSF" id="PIRSF002741">
    <property type="entry name" value="MppA"/>
    <property type="match status" value="1"/>
</dbReference>
<gene>
    <name evidence="5" type="ORF">SAMN05192542_11393</name>
</gene>